<feature type="domain" description="DUF732" evidence="2">
    <location>
        <begin position="104"/>
        <end position="187"/>
    </location>
</feature>
<proteinExistence type="predicted"/>
<dbReference type="InterPro" id="IPR007969">
    <property type="entry name" value="DUF732"/>
</dbReference>
<feature type="region of interest" description="Disordered" evidence="1">
    <location>
        <begin position="243"/>
        <end position="400"/>
    </location>
</feature>
<gene>
    <name evidence="3" type="ORF">BN971_01661</name>
</gene>
<organism evidence="3 4">
    <name type="scientific">Mycobacterium bohemicum DSM 44277</name>
    <dbReference type="NCBI Taxonomy" id="1236609"/>
    <lineage>
        <taxon>Bacteria</taxon>
        <taxon>Bacillati</taxon>
        <taxon>Actinomycetota</taxon>
        <taxon>Actinomycetes</taxon>
        <taxon>Mycobacteriales</taxon>
        <taxon>Mycobacteriaceae</taxon>
        <taxon>Mycobacterium</taxon>
    </lineage>
</organism>
<evidence type="ECO:0000259" key="2">
    <source>
        <dbReference type="Pfam" id="PF05305"/>
    </source>
</evidence>
<feature type="compositionally biased region" description="Pro residues" evidence="1">
    <location>
        <begin position="249"/>
        <end position="259"/>
    </location>
</feature>
<feature type="compositionally biased region" description="Gly residues" evidence="1">
    <location>
        <begin position="312"/>
        <end position="321"/>
    </location>
</feature>
<dbReference type="Proteomes" id="UP000198875">
    <property type="component" value="Unassembled WGS sequence"/>
</dbReference>
<evidence type="ECO:0000313" key="4">
    <source>
        <dbReference type="Proteomes" id="UP000198875"/>
    </source>
</evidence>
<reference evidence="3 4" key="1">
    <citation type="submission" date="2015-03" db="EMBL/GenBank/DDBJ databases">
        <authorList>
            <person name="Murphy D."/>
        </authorList>
    </citation>
    <scope>NUCLEOTIDE SEQUENCE [LARGE SCALE GENOMIC DNA]</scope>
    <source>
        <strain evidence="3 4">DSM 44277</strain>
    </source>
</reference>
<name>A0A0U0W682_MYCBE</name>
<feature type="compositionally biased region" description="Low complexity" evidence="1">
    <location>
        <begin position="322"/>
        <end position="334"/>
    </location>
</feature>
<protein>
    <submittedName>
        <fullName evidence="3">Putative proline rich protein</fullName>
    </submittedName>
</protein>
<sequence>MDSCSARGCVHLERAPPAPTARPGCRTVEGICFSATRARRHLNGHLCVRADHDPKPSGDGPTERKPLSMFTGMINHSGALIGTILVLTGAATVYGGAATADTNQDDQFLALLDAENIPALENVPSLIASAHRDCRRLDSGVPVAEVVREKVNDAYNVDPGERGYPIDRLARTMTLFVTAAVDAYCPNNRGKIASIAANPALGSSGPAAYTRTAVDWGTGLGEPTSFAAARGWVLAASIGTVPSGDLTMPDPPTPLPSPPADQIRTPHRAIAAQPRPQQPPPPPKQPPPPPKQPPPAPQEPQPPAAGPQPGNAVGGGGGNAGGQAAVAVQVARAVAVRRSRPWGRASSGSRRKNQTAASPGSARGSPVGCASWPPPARLRARRGVGRNHGNPLQPHDRSVA</sequence>
<evidence type="ECO:0000313" key="3">
    <source>
        <dbReference type="EMBL" id="CPR09904.1"/>
    </source>
</evidence>
<accession>A0A0U0W682</accession>
<evidence type="ECO:0000256" key="1">
    <source>
        <dbReference type="SAM" id="MobiDB-lite"/>
    </source>
</evidence>
<feature type="compositionally biased region" description="Pro residues" evidence="1">
    <location>
        <begin position="276"/>
        <end position="306"/>
    </location>
</feature>
<dbReference type="Pfam" id="PF05305">
    <property type="entry name" value="DUF732"/>
    <property type="match status" value="1"/>
</dbReference>
<dbReference type="EMBL" id="CSTD01000001">
    <property type="protein sequence ID" value="CPR09904.1"/>
    <property type="molecule type" value="Genomic_DNA"/>
</dbReference>
<dbReference type="AlphaFoldDB" id="A0A0U0W682"/>